<dbReference type="Proteomes" id="UP000711488">
    <property type="component" value="Unassembled WGS sequence"/>
</dbReference>
<comment type="caution">
    <text evidence="2">The sequence shown here is derived from an EMBL/GenBank/DDBJ whole genome shotgun (WGS) entry which is preliminary data.</text>
</comment>
<dbReference type="PANTHER" id="PTHR11324:SF16">
    <property type="entry name" value="PDZ DOMAIN-CONTAINING PROTEIN 2"/>
    <property type="match status" value="1"/>
</dbReference>
<feature type="domain" description="PDZ" evidence="1">
    <location>
        <begin position="39"/>
        <end position="89"/>
    </location>
</feature>
<accession>A0A6A0GS88</accession>
<dbReference type="Pfam" id="PF00595">
    <property type="entry name" value="PDZ"/>
    <property type="match status" value="1"/>
</dbReference>
<reference evidence="2" key="1">
    <citation type="submission" date="2014-08" db="EMBL/GenBank/DDBJ databases">
        <authorList>
            <person name="Murali S."/>
            <person name="Richards S."/>
            <person name="Bandaranaike D."/>
            <person name="Bellair M."/>
            <person name="Blankenburg K."/>
            <person name="Chao H."/>
            <person name="Dinh H."/>
            <person name="Doddapaneni H."/>
            <person name="Dugan-Rocha S."/>
            <person name="Elkadiri S."/>
            <person name="Gnanaolivu R."/>
            <person name="Hughes D."/>
            <person name="Lee S."/>
            <person name="Li M."/>
            <person name="Ming W."/>
            <person name="Munidasa M."/>
            <person name="Muniz J."/>
            <person name="Nguyen L."/>
            <person name="Osuji N."/>
            <person name="Pu L.-L."/>
            <person name="Puazo M."/>
            <person name="Skinner E."/>
            <person name="Qu C."/>
            <person name="Quiroz J."/>
            <person name="Raj R."/>
            <person name="Weissenberger G."/>
            <person name="Xin Y."/>
            <person name="Zou X."/>
            <person name="Han Y."/>
            <person name="Worley K."/>
            <person name="Muzny D."/>
            <person name="Gibbs R."/>
        </authorList>
    </citation>
    <scope>NUCLEOTIDE SEQUENCE</scope>
    <source>
        <strain evidence="2">HAZT.00-mixed</strain>
        <tissue evidence="2">Whole organism</tissue>
    </source>
</reference>
<evidence type="ECO:0000259" key="1">
    <source>
        <dbReference type="PROSITE" id="PS50106"/>
    </source>
</evidence>
<protein>
    <recommendedName>
        <fullName evidence="1">PDZ domain-containing protein</fullName>
    </recommendedName>
</protein>
<dbReference type="Gene3D" id="2.30.42.10">
    <property type="match status" value="1"/>
</dbReference>
<reference evidence="2" key="3">
    <citation type="submission" date="2019-06" db="EMBL/GenBank/DDBJ databases">
        <authorList>
            <person name="Poynton C."/>
            <person name="Hasenbein S."/>
            <person name="Benoit J.B."/>
            <person name="Sepulveda M.S."/>
            <person name="Poelchau M.F."/>
            <person name="Murali S.C."/>
            <person name="Chen S."/>
            <person name="Glastad K.M."/>
            <person name="Werren J.H."/>
            <person name="Vineis J.H."/>
            <person name="Bowen J.L."/>
            <person name="Friedrich M."/>
            <person name="Jones J."/>
            <person name="Robertson H.M."/>
            <person name="Feyereisen R."/>
            <person name="Mechler-Hickson A."/>
            <person name="Mathers N."/>
            <person name="Lee C.E."/>
            <person name="Colbourne J.K."/>
            <person name="Biales A."/>
            <person name="Johnston J.S."/>
            <person name="Wellborn G.A."/>
            <person name="Rosendale A.J."/>
            <person name="Cridge A.G."/>
            <person name="Munoz-Torres M.C."/>
            <person name="Bain P.A."/>
            <person name="Manny A.R."/>
            <person name="Major K.M."/>
            <person name="Lambert F.N."/>
            <person name="Vulpe C.D."/>
            <person name="Tuck P."/>
            <person name="Blalock B.J."/>
            <person name="Lin Y.-Y."/>
            <person name="Smith M.E."/>
            <person name="Ochoa-Acuna H."/>
            <person name="Chen M.-J.M."/>
            <person name="Childers C.P."/>
            <person name="Qu J."/>
            <person name="Dugan S."/>
            <person name="Lee S.L."/>
            <person name="Chao H."/>
            <person name="Dinh H."/>
            <person name="Han Y."/>
            <person name="Doddapaneni H."/>
            <person name="Worley K.C."/>
            <person name="Muzny D.M."/>
            <person name="Gibbs R.A."/>
            <person name="Richards S."/>
        </authorList>
    </citation>
    <scope>NUCLEOTIDE SEQUENCE</scope>
    <source>
        <strain evidence="2">HAZT.00-mixed</strain>
        <tissue evidence="2">Whole organism</tissue>
    </source>
</reference>
<dbReference type="PANTHER" id="PTHR11324">
    <property type="entry name" value="IL16-RELATED"/>
    <property type="match status" value="1"/>
</dbReference>
<evidence type="ECO:0000313" key="2">
    <source>
        <dbReference type="EMBL" id="KAA0186525.1"/>
    </source>
</evidence>
<dbReference type="InterPro" id="IPR001478">
    <property type="entry name" value="PDZ"/>
</dbReference>
<organism evidence="2">
    <name type="scientific">Hyalella azteca</name>
    <name type="common">Amphipod</name>
    <dbReference type="NCBI Taxonomy" id="294128"/>
    <lineage>
        <taxon>Eukaryota</taxon>
        <taxon>Metazoa</taxon>
        <taxon>Ecdysozoa</taxon>
        <taxon>Arthropoda</taxon>
        <taxon>Crustacea</taxon>
        <taxon>Multicrustacea</taxon>
        <taxon>Malacostraca</taxon>
        <taxon>Eumalacostraca</taxon>
        <taxon>Peracarida</taxon>
        <taxon>Amphipoda</taxon>
        <taxon>Senticaudata</taxon>
        <taxon>Talitrida</taxon>
        <taxon>Talitroidea</taxon>
        <taxon>Hyalellidae</taxon>
        <taxon>Hyalella</taxon>
    </lineage>
</organism>
<sequence length="89" mass="9834">MFKSVRLLELRWFRGQCAQCRFQRCHGAPSRSLSLSFHTVAFEEGAGKKGLGFSIVGGRDSPKGNTGIFVKTIFPNGQAAEKGMLREDK</sequence>
<proteinExistence type="predicted"/>
<gene>
    <name evidence="2" type="ORF">HAZT_HAZT009087</name>
</gene>
<dbReference type="SUPFAM" id="SSF50156">
    <property type="entry name" value="PDZ domain-like"/>
    <property type="match status" value="1"/>
</dbReference>
<name>A0A6A0GS88_HYAAZ</name>
<dbReference type="EMBL" id="JQDR03015504">
    <property type="protein sequence ID" value="KAA0186525.1"/>
    <property type="molecule type" value="Genomic_DNA"/>
</dbReference>
<dbReference type="InterPro" id="IPR036034">
    <property type="entry name" value="PDZ_sf"/>
</dbReference>
<dbReference type="AlphaFoldDB" id="A0A6A0GS88"/>
<reference evidence="2" key="2">
    <citation type="journal article" date="2018" name="Environ. Sci. Technol.">
        <title>The Toxicogenome of Hyalella azteca: A Model for Sediment Ecotoxicology and Evolutionary Toxicology.</title>
        <authorList>
            <person name="Poynton H.C."/>
            <person name="Hasenbein S."/>
            <person name="Benoit J.B."/>
            <person name="Sepulveda M.S."/>
            <person name="Poelchau M.F."/>
            <person name="Hughes D.S.T."/>
            <person name="Murali S.C."/>
            <person name="Chen S."/>
            <person name="Glastad K.M."/>
            <person name="Goodisman M.A.D."/>
            <person name="Werren J.H."/>
            <person name="Vineis J.H."/>
            <person name="Bowen J.L."/>
            <person name="Friedrich M."/>
            <person name="Jones J."/>
            <person name="Robertson H.M."/>
            <person name="Feyereisen R."/>
            <person name="Mechler-Hickson A."/>
            <person name="Mathers N."/>
            <person name="Lee C.E."/>
            <person name="Colbourne J.K."/>
            <person name="Biales A."/>
            <person name="Johnston J.S."/>
            <person name="Wellborn G.A."/>
            <person name="Rosendale A.J."/>
            <person name="Cridge A.G."/>
            <person name="Munoz-Torres M.C."/>
            <person name="Bain P.A."/>
            <person name="Manny A.R."/>
            <person name="Major K.M."/>
            <person name="Lambert F.N."/>
            <person name="Vulpe C.D."/>
            <person name="Tuck P."/>
            <person name="Blalock B.J."/>
            <person name="Lin Y.Y."/>
            <person name="Smith M.E."/>
            <person name="Ochoa-Acuna H."/>
            <person name="Chen M.M."/>
            <person name="Childers C.P."/>
            <person name="Qu J."/>
            <person name="Dugan S."/>
            <person name="Lee S.L."/>
            <person name="Chao H."/>
            <person name="Dinh H."/>
            <person name="Han Y."/>
            <person name="Doddapaneni H."/>
            <person name="Worley K.C."/>
            <person name="Muzny D.M."/>
            <person name="Gibbs R.A."/>
            <person name="Richards S."/>
        </authorList>
    </citation>
    <scope>NUCLEOTIDE SEQUENCE</scope>
    <source>
        <strain evidence="2">HAZT.00-mixed</strain>
        <tissue evidence="2">Whole organism</tissue>
    </source>
</reference>
<dbReference type="PROSITE" id="PS50106">
    <property type="entry name" value="PDZ"/>
    <property type="match status" value="1"/>
</dbReference>